<feature type="compositionally biased region" description="Polar residues" evidence="1">
    <location>
        <begin position="150"/>
        <end position="162"/>
    </location>
</feature>
<feature type="non-terminal residue" evidence="2">
    <location>
        <position position="324"/>
    </location>
</feature>
<reference evidence="2 3" key="1">
    <citation type="journal article" date="2012" name="Genome Biol.">
        <title>Genome and low-iron response of an oceanic diatom adapted to chronic iron limitation.</title>
        <authorList>
            <person name="Lommer M."/>
            <person name="Specht M."/>
            <person name="Roy A.S."/>
            <person name="Kraemer L."/>
            <person name="Andreson R."/>
            <person name="Gutowska M.A."/>
            <person name="Wolf J."/>
            <person name="Bergner S.V."/>
            <person name="Schilhabel M.B."/>
            <person name="Klostermeier U.C."/>
            <person name="Beiko R.G."/>
            <person name="Rosenstiel P."/>
            <person name="Hippler M."/>
            <person name="Laroche J."/>
        </authorList>
    </citation>
    <scope>NUCLEOTIDE SEQUENCE [LARGE SCALE GENOMIC DNA]</scope>
    <source>
        <strain evidence="2 3">CCMP1005</strain>
    </source>
</reference>
<dbReference type="Proteomes" id="UP000266841">
    <property type="component" value="Unassembled WGS sequence"/>
</dbReference>
<comment type="caution">
    <text evidence="2">The sequence shown here is derived from an EMBL/GenBank/DDBJ whole genome shotgun (WGS) entry which is preliminary data.</text>
</comment>
<feature type="region of interest" description="Disordered" evidence="1">
    <location>
        <begin position="23"/>
        <end position="49"/>
    </location>
</feature>
<feature type="region of interest" description="Disordered" evidence="1">
    <location>
        <begin position="68"/>
        <end position="234"/>
    </location>
</feature>
<feature type="compositionally biased region" description="Basic and acidic residues" evidence="1">
    <location>
        <begin position="81"/>
        <end position="109"/>
    </location>
</feature>
<dbReference type="EMBL" id="AGNL01040942">
    <property type="protein sequence ID" value="EJK51833.1"/>
    <property type="molecule type" value="Genomic_DNA"/>
</dbReference>
<evidence type="ECO:0000313" key="3">
    <source>
        <dbReference type="Proteomes" id="UP000266841"/>
    </source>
</evidence>
<evidence type="ECO:0000256" key="1">
    <source>
        <dbReference type="SAM" id="MobiDB-lite"/>
    </source>
</evidence>
<organism evidence="2 3">
    <name type="scientific">Thalassiosira oceanica</name>
    <name type="common">Marine diatom</name>
    <dbReference type="NCBI Taxonomy" id="159749"/>
    <lineage>
        <taxon>Eukaryota</taxon>
        <taxon>Sar</taxon>
        <taxon>Stramenopiles</taxon>
        <taxon>Ochrophyta</taxon>
        <taxon>Bacillariophyta</taxon>
        <taxon>Coscinodiscophyceae</taxon>
        <taxon>Thalassiosirophycidae</taxon>
        <taxon>Thalassiosirales</taxon>
        <taxon>Thalassiosiraceae</taxon>
        <taxon>Thalassiosira</taxon>
    </lineage>
</organism>
<name>K0RDN3_THAOC</name>
<protein>
    <submittedName>
        <fullName evidence="2">Uncharacterized protein</fullName>
    </submittedName>
</protein>
<dbReference type="AlphaFoldDB" id="K0RDN3"/>
<proteinExistence type="predicted"/>
<evidence type="ECO:0000313" key="2">
    <source>
        <dbReference type="EMBL" id="EJK51833.1"/>
    </source>
</evidence>
<feature type="compositionally biased region" description="Basic and acidic residues" evidence="1">
    <location>
        <begin position="23"/>
        <end position="32"/>
    </location>
</feature>
<sequence length="324" mass="35997">MADYANVNVSAFSKVLPLCARKGTKDGKETGCKRTKTLPSTAGAAGGRRRQFAVKYGGKAEMKKFSKVLPGNRVGAQPESAADKEGDRPLSELEQRRLVNIKRHDDYARRLGIQLGSPPKPPQKRKKVRHCSFMAFINTNTQRKNRNQTAQKTNPSRGNPPSRTLPDRKAAKRQRSGNCSANLAEADDARNDESYVHNNEAGSEVDEAQPKKAGKRRKKNPTGNEADAPRVIPENFKDKCQTQKDEGKGQTVPRIMAILNVCHQIDEIRNANMTKQEKDDASNGVYRNFSLLAVDLWPTEDDQEHGTLLKSCYRTGIAFLSPEP</sequence>
<keyword evidence="3" id="KW-1185">Reference proteome</keyword>
<gene>
    <name evidence="2" type="ORF">THAOC_28962</name>
</gene>
<accession>K0RDN3</accession>